<reference evidence="15" key="1">
    <citation type="submission" date="2025-08" db="UniProtKB">
        <authorList>
            <consortium name="Ensembl"/>
        </authorList>
    </citation>
    <scope>IDENTIFICATION</scope>
</reference>
<evidence type="ECO:0000256" key="3">
    <source>
        <dbReference type="ARBA" id="ARBA00010663"/>
    </source>
</evidence>
<dbReference type="PROSITE" id="PS50262">
    <property type="entry name" value="G_PROTEIN_RECEP_F1_2"/>
    <property type="match status" value="1"/>
</dbReference>
<evidence type="ECO:0000259" key="14">
    <source>
        <dbReference type="PROSITE" id="PS50262"/>
    </source>
</evidence>
<keyword evidence="5 12" id="KW-0812">Transmembrane</keyword>
<dbReference type="Proteomes" id="UP000694521">
    <property type="component" value="Unplaced"/>
</dbReference>
<dbReference type="PANTHER" id="PTHR48018">
    <property type="entry name" value="OLFACTORY RECEPTOR"/>
    <property type="match status" value="1"/>
</dbReference>
<reference evidence="15" key="2">
    <citation type="submission" date="2025-09" db="UniProtKB">
        <authorList>
            <consortium name="Ensembl"/>
        </authorList>
    </citation>
    <scope>IDENTIFICATION</scope>
</reference>
<dbReference type="PRINTS" id="PR00237">
    <property type="entry name" value="GPCRRHODOPSN"/>
</dbReference>
<evidence type="ECO:0000256" key="10">
    <source>
        <dbReference type="ARBA" id="ARBA00023180"/>
    </source>
</evidence>
<keyword evidence="13" id="KW-0716">Sensory transduction</keyword>
<comment type="similarity">
    <text evidence="3 12">Belongs to the G-protein coupled receptor 1 family.</text>
</comment>
<dbReference type="FunFam" id="1.20.1070.10:FF:000003">
    <property type="entry name" value="Olfactory receptor"/>
    <property type="match status" value="1"/>
</dbReference>
<comment type="subcellular location">
    <subcellularLocation>
        <location evidence="2 13">Cell membrane</location>
        <topology evidence="2 13">Multi-pass membrane protein</topology>
    </subcellularLocation>
</comment>
<feature type="transmembrane region" description="Helical" evidence="13">
    <location>
        <begin position="71"/>
        <end position="89"/>
    </location>
</feature>
<keyword evidence="6 13" id="KW-1133">Transmembrane helix</keyword>
<keyword evidence="11 12" id="KW-0807">Transducer</keyword>
<evidence type="ECO:0000313" key="16">
    <source>
        <dbReference type="Proteomes" id="UP000694521"/>
    </source>
</evidence>
<evidence type="ECO:0000256" key="5">
    <source>
        <dbReference type="ARBA" id="ARBA00022692"/>
    </source>
</evidence>
<dbReference type="GO" id="GO:0004984">
    <property type="term" value="F:olfactory receptor activity"/>
    <property type="evidence" value="ECO:0007669"/>
    <property type="project" value="InterPro"/>
</dbReference>
<evidence type="ECO:0000256" key="6">
    <source>
        <dbReference type="ARBA" id="ARBA00022989"/>
    </source>
</evidence>
<dbReference type="PROSITE" id="PS00237">
    <property type="entry name" value="G_PROTEIN_RECEP_F1_1"/>
    <property type="match status" value="1"/>
</dbReference>
<feature type="transmembrane region" description="Helical" evidence="13">
    <location>
        <begin position="109"/>
        <end position="131"/>
    </location>
</feature>
<feature type="transmembrane region" description="Helical" evidence="13">
    <location>
        <begin position="283"/>
        <end position="303"/>
    </location>
</feature>
<dbReference type="Ensembl" id="ENSACDT00005012277.1">
    <property type="protein sequence ID" value="ENSACDP00005010225.1"/>
    <property type="gene ID" value="ENSACDG00005007458.1"/>
</dbReference>
<keyword evidence="13" id="KW-0552">Olfaction</keyword>
<evidence type="ECO:0000256" key="1">
    <source>
        <dbReference type="ARBA" id="ARBA00002936"/>
    </source>
</evidence>
<feature type="transmembrane region" description="Helical" evidence="13">
    <location>
        <begin position="249"/>
        <end position="271"/>
    </location>
</feature>
<proteinExistence type="inferred from homology"/>
<name>A0A8B9DPJ5_ANSCY</name>
<dbReference type="Pfam" id="PF13853">
    <property type="entry name" value="7tm_4"/>
    <property type="match status" value="1"/>
</dbReference>
<accession>A0A8B9DPJ5</accession>
<comment type="function">
    <text evidence="1">Odorant receptor.</text>
</comment>
<protein>
    <recommendedName>
        <fullName evidence="13">Olfactory receptor</fullName>
    </recommendedName>
</protein>
<keyword evidence="16" id="KW-1185">Reference proteome</keyword>
<sequence>MYCGYTACILSMVEDNSTFAPEFFLLGFTSQEDLQVICFVLFLAIYVVSLVGNLGVITLIRIDSCLHTPMYFFLSHLSLLDACYSSTIIPQALLNFLVKRKAISFMRCAAQLFSFATCATAECYVLAAMAYDRYVAICNPLLYPVVMSRRLCIGMLAGAYLAGVLSSAIHTVSIFHLPFCHSRRINHFFCDGPPLLALSCSDARLSGMVVSAVVGFNVLSTTVFILVSYWLVLSVVLQIRSAAGRHRAFSTCASHLVSVTLYYGSCLFMYLRPGSTATLDHDKLVSVLYAVVVPMLNPLIYSLRNTEMKNAVRKAQGRLLSFLFPHVP</sequence>
<evidence type="ECO:0000256" key="8">
    <source>
        <dbReference type="ARBA" id="ARBA00023136"/>
    </source>
</evidence>
<feature type="transmembrane region" description="Helical" evidence="13">
    <location>
        <begin position="34"/>
        <end position="59"/>
    </location>
</feature>
<evidence type="ECO:0000256" key="12">
    <source>
        <dbReference type="RuleBase" id="RU000688"/>
    </source>
</evidence>
<evidence type="ECO:0000256" key="13">
    <source>
        <dbReference type="RuleBase" id="RU363047"/>
    </source>
</evidence>
<dbReference type="InterPro" id="IPR000725">
    <property type="entry name" value="Olfact_rcpt"/>
</dbReference>
<feature type="transmembrane region" description="Helical" evidence="13">
    <location>
        <begin position="214"/>
        <end position="237"/>
    </location>
</feature>
<keyword evidence="9 12" id="KW-0675">Receptor</keyword>
<dbReference type="PRINTS" id="PR00245">
    <property type="entry name" value="OLFACTORYR"/>
</dbReference>
<dbReference type="InterPro" id="IPR000276">
    <property type="entry name" value="GPCR_Rhodpsn"/>
</dbReference>
<dbReference type="InterPro" id="IPR017452">
    <property type="entry name" value="GPCR_Rhodpsn_7TM"/>
</dbReference>
<evidence type="ECO:0000256" key="7">
    <source>
        <dbReference type="ARBA" id="ARBA00023040"/>
    </source>
</evidence>
<evidence type="ECO:0000256" key="11">
    <source>
        <dbReference type="ARBA" id="ARBA00023224"/>
    </source>
</evidence>
<keyword evidence="4 13" id="KW-1003">Cell membrane</keyword>
<keyword evidence="10" id="KW-0325">Glycoprotein</keyword>
<keyword evidence="8 13" id="KW-0472">Membrane</keyword>
<evidence type="ECO:0000256" key="9">
    <source>
        <dbReference type="ARBA" id="ARBA00023170"/>
    </source>
</evidence>
<dbReference type="FunFam" id="1.10.1220.70:FF:000001">
    <property type="entry name" value="Olfactory receptor"/>
    <property type="match status" value="1"/>
</dbReference>
<dbReference type="GO" id="GO:0004930">
    <property type="term" value="F:G protein-coupled receptor activity"/>
    <property type="evidence" value="ECO:0007669"/>
    <property type="project" value="UniProtKB-KW"/>
</dbReference>
<evidence type="ECO:0000256" key="2">
    <source>
        <dbReference type="ARBA" id="ARBA00004651"/>
    </source>
</evidence>
<dbReference type="Gene3D" id="1.20.1070.10">
    <property type="entry name" value="Rhodopsin 7-helix transmembrane proteins"/>
    <property type="match status" value="1"/>
</dbReference>
<feature type="transmembrane region" description="Helical" evidence="13">
    <location>
        <begin position="151"/>
        <end position="169"/>
    </location>
</feature>
<dbReference type="SUPFAM" id="SSF81321">
    <property type="entry name" value="Family A G protein-coupled receptor-like"/>
    <property type="match status" value="1"/>
</dbReference>
<evidence type="ECO:0000256" key="4">
    <source>
        <dbReference type="ARBA" id="ARBA00022475"/>
    </source>
</evidence>
<dbReference type="AlphaFoldDB" id="A0A8B9DPJ5"/>
<evidence type="ECO:0000313" key="15">
    <source>
        <dbReference type="Ensembl" id="ENSACDP00005010225.1"/>
    </source>
</evidence>
<dbReference type="GO" id="GO:0005886">
    <property type="term" value="C:plasma membrane"/>
    <property type="evidence" value="ECO:0007669"/>
    <property type="project" value="UniProtKB-SubCell"/>
</dbReference>
<feature type="domain" description="G-protein coupled receptors family 1 profile" evidence="14">
    <location>
        <begin position="52"/>
        <end position="301"/>
    </location>
</feature>
<organism evidence="15 16">
    <name type="scientific">Anser cygnoides</name>
    <name type="common">Swan goose</name>
    <dbReference type="NCBI Taxonomy" id="8845"/>
    <lineage>
        <taxon>Eukaryota</taxon>
        <taxon>Metazoa</taxon>
        <taxon>Chordata</taxon>
        <taxon>Craniata</taxon>
        <taxon>Vertebrata</taxon>
        <taxon>Euteleostomi</taxon>
        <taxon>Archelosauria</taxon>
        <taxon>Archosauria</taxon>
        <taxon>Dinosauria</taxon>
        <taxon>Saurischia</taxon>
        <taxon>Theropoda</taxon>
        <taxon>Coelurosauria</taxon>
        <taxon>Aves</taxon>
        <taxon>Neognathae</taxon>
        <taxon>Galloanserae</taxon>
        <taxon>Anseriformes</taxon>
        <taxon>Anatidae</taxon>
        <taxon>Anserinae</taxon>
        <taxon>Anser</taxon>
    </lineage>
</organism>
<keyword evidence="7 12" id="KW-0297">G-protein coupled receptor</keyword>